<dbReference type="NCBIfam" id="TIGR00745">
    <property type="entry name" value="apbA_panE"/>
    <property type="match status" value="1"/>
</dbReference>
<dbReference type="Pfam" id="PF08546">
    <property type="entry name" value="ApbA_C"/>
    <property type="match status" value="1"/>
</dbReference>
<evidence type="ECO:0000313" key="14">
    <source>
        <dbReference type="EMBL" id="SMC30104.1"/>
    </source>
</evidence>
<dbReference type="InterPro" id="IPR013752">
    <property type="entry name" value="KPA_reductase"/>
</dbReference>
<evidence type="ECO:0000256" key="6">
    <source>
        <dbReference type="ARBA" id="ARBA00022655"/>
    </source>
</evidence>
<protein>
    <recommendedName>
        <fullName evidence="5 11">2-dehydropantoate 2-reductase</fullName>
        <ecNumber evidence="4 11">1.1.1.169</ecNumber>
    </recommendedName>
    <alternativeName>
        <fullName evidence="9 11">Ketopantoate reductase</fullName>
    </alternativeName>
</protein>
<dbReference type="Pfam" id="PF02558">
    <property type="entry name" value="ApbA"/>
    <property type="match status" value="1"/>
</dbReference>
<comment type="function">
    <text evidence="1 11">Catalyzes the NADPH-dependent reduction of ketopantoate into pantoic acid.</text>
</comment>
<accession>A0A1W1Y1U5</accession>
<dbReference type="InterPro" id="IPR013328">
    <property type="entry name" value="6PGD_dom2"/>
</dbReference>
<dbReference type="InterPro" id="IPR008927">
    <property type="entry name" value="6-PGluconate_DH-like_C_sf"/>
</dbReference>
<name>A0A1W1Y1U5_9LACT</name>
<dbReference type="SUPFAM" id="SSF48179">
    <property type="entry name" value="6-phosphogluconate dehydrogenase C-terminal domain-like"/>
    <property type="match status" value="1"/>
</dbReference>
<keyword evidence="15" id="KW-1185">Reference proteome</keyword>
<feature type="domain" description="Ketopantoate reductase C-terminal" evidence="13">
    <location>
        <begin position="185"/>
        <end position="308"/>
    </location>
</feature>
<evidence type="ECO:0000256" key="9">
    <source>
        <dbReference type="ARBA" id="ARBA00032024"/>
    </source>
</evidence>
<dbReference type="EMBL" id="FWXK01000001">
    <property type="protein sequence ID" value="SMC30104.1"/>
    <property type="molecule type" value="Genomic_DNA"/>
</dbReference>
<evidence type="ECO:0000256" key="11">
    <source>
        <dbReference type="RuleBase" id="RU362068"/>
    </source>
</evidence>
<evidence type="ECO:0000256" key="4">
    <source>
        <dbReference type="ARBA" id="ARBA00013014"/>
    </source>
</evidence>
<dbReference type="PANTHER" id="PTHR43765:SF2">
    <property type="entry name" value="2-DEHYDROPANTOATE 2-REDUCTASE"/>
    <property type="match status" value="1"/>
</dbReference>
<evidence type="ECO:0000256" key="7">
    <source>
        <dbReference type="ARBA" id="ARBA00022857"/>
    </source>
</evidence>
<comment type="similarity">
    <text evidence="3 11">Belongs to the ketopantoate reductase family.</text>
</comment>
<reference evidence="15" key="1">
    <citation type="submission" date="2017-04" db="EMBL/GenBank/DDBJ databases">
        <authorList>
            <person name="Varghese N."/>
            <person name="Submissions S."/>
        </authorList>
    </citation>
    <scope>NUCLEOTIDE SEQUENCE [LARGE SCALE GENOMIC DNA]</scope>
    <source>
        <strain evidence="15">DSM 21500</strain>
    </source>
</reference>
<organism evidence="14 15">
    <name type="scientific">Aerococcus suis</name>
    <dbReference type="NCBI Taxonomy" id="371602"/>
    <lineage>
        <taxon>Bacteria</taxon>
        <taxon>Bacillati</taxon>
        <taxon>Bacillota</taxon>
        <taxon>Bacilli</taxon>
        <taxon>Lactobacillales</taxon>
        <taxon>Aerococcaceae</taxon>
        <taxon>Aerococcus</taxon>
    </lineage>
</organism>
<keyword evidence="8 11" id="KW-0560">Oxidoreductase</keyword>
<dbReference type="RefSeq" id="WP_084097664.1">
    <property type="nucleotide sequence ID" value="NZ_FWXK01000001.1"/>
</dbReference>
<dbReference type="InterPro" id="IPR050838">
    <property type="entry name" value="Ketopantoate_reductase"/>
</dbReference>
<evidence type="ECO:0000259" key="12">
    <source>
        <dbReference type="Pfam" id="PF02558"/>
    </source>
</evidence>
<dbReference type="UniPathway" id="UPA00028">
    <property type="reaction ID" value="UER00004"/>
</dbReference>
<sequence length="314" mass="34749">MKIVIVGAGAMGSRFGFMLKQAGQDVALIDGWDKNVEALQKDGIIANYNGEEIQQPIEAYHEDAVDPELKADLLIIFTKAMQLEATLQKTQAYTHNETRVLCLLNGIGYEDILRRYFDEDQIIIGNTMWTAGLEGPGRPKLFGDGSVNLLNLGKSDAAVSGAHEVIDIFNEAGLNGVYEKGIFYLIYKKLCVNGTMNGLCSLLECNMAELGATEANREIVQQLVSEIVAIAQAEDVEMSREEMIAHVEECYNPETIGLHYPSMYQDLIKNNRSTEIDFINGAIADKGKKYGIATPYNDFLTRLIHTKEELLGAK</sequence>
<dbReference type="InterPro" id="IPR036291">
    <property type="entry name" value="NAD(P)-bd_dom_sf"/>
</dbReference>
<evidence type="ECO:0000256" key="2">
    <source>
        <dbReference type="ARBA" id="ARBA00004994"/>
    </source>
</evidence>
<dbReference type="Gene3D" id="3.40.50.720">
    <property type="entry name" value="NAD(P)-binding Rossmann-like Domain"/>
    <property type="match status" value="1"/>
</dbReference>
<evidence type="ECO:0000256" key="3">
    <source>
        <dbReference type="ARBA" id="ARBA00007870"/>
    </source>
</evidence>
<evidence type="ECO:0000313" key="15">
    <source>
        <dbReference type="Proteomes" id="UP000243884"/>
    </source>
</evidence>
<comment type="catalytic activity">
    <reaction evidence="10 11">
        <text>(R)-pantoate + NADP(+) = 2-dehydropantoate + NADPH + H(+)</text>
        <dbReference type="Rhea" id="RHEA:16233"/>
        <dbReference type="ChEBI" id="CHEBI:11561"/>
        <dbReference type="ChEBI" id="CHEBI:15378"/>
        <dbReference type="ChEBI" id="CHEBI:15980"/>
        <dbReference type="ChEBI" id="CHEBI:57783"/>
        <dbReference type="ChEBI" id="CHEBI:58349"/>
        <dbReference type="EC" id="1.1.1.169"/>
    </reaction>
</comment>
<keyword evidence="6 11" id="KW-0566">Pantothenate biosynthesis</keyword>
<dbReference type="PANTHER" id="PTHR43765">
    <property type="entry name" value="2-DEHYDROPANTOATE 2-REDUCTASE-RELATED"/>
    <property type="match status" value="1"/>
</dbReference>
<dbReference type="GO" id="GO:0008677">
    <property type="term" value="F:2-dehydropantoate 2-reductase activity"/>
    <property type="evidence" value="ECO:0007669"/>
    <property type="project" value="UniProtKB-EC"/>
</dbReference>
<evidence type="ECO:0000256" key="8">
    <source>
        <dbReference type="ARBA" id="ARBA00023002"/>
    </source>
</evidence>
<evidence type="ECO:0000259" key="13">
    <source>
        <dbReference type="Pfam" id="PF08546"/>
    </source>
</evidence>
<dbReference type="InterPro" id="IPR003710">
    <property type="entry name" value="ApbA"/>
</dbReference>
<dbReference type="GO" id="GO:0050661">
    <property type="term" value="F:NADP binding"/>
    <property type="evidence" value="ECO:0007669"/>
    <property type="project" value="TreeGrafter"/>
</dbReference>
<dbReference type="GO" id="GO:0005737">
    <property type="term" value="C:cytoplasm"/>
    <property type="evidence" value="ECO:0007669"/>
    <property type="project" value="TreeGrafter"/>
</dbReference>
<evidence type="ECO:0000256" key="10">
    <source>
        <dbReference type="ARBA" id="ARBA00048793"/>
    </source>
</evidence>
<dbReference type="InterPro" id="IPR013332">
    <property type="entry name" value="KPR_N"/>
</dbReference>
<dbReference type="Gene3D" id="1.10.1040.10">
    <property type="entry name" value="N-(1-d-carboxylethyl)-l-norvaline Dehydrogenase, domain 2"/>
    <property type="match status" value="1"/>
</dbReference>
<dbReference type="NCBIfam" id="NF005088">
    <property type="entry name" value="PRK06522.1-2"/>
    <property type="match status" value="1"/>
</dbReference>
<proteinExistence type="inferred from homology"/>
<evidence type="ECO:0000256" key="5">
    <source>
        <dbReference type="ARBA" id="ARBA00019465"/>
    </source>
</evidence>
<dbReference type="EC" id="1.1.1.169" evidence="4 11"/>
<comment type="pathway">
    <text evidence="2 11">Cofactor biosynthesis; (R)-pantothenate biosynthesis; (R)-pantoate from 3-methyl-2-oxobutanoate: step 2/2.</text>
</comment>
<dbReference type="Proteomes" id="UP000243884">
    <property type="component" value="Unassembled WGS sequence"/>
</dbReference>
<gene>
    <name evidence="14" type="ORF">SAMN04487984_0036</name>
</gene>
<dbReference type="SUPFAM" id="SSF51735">
    <property type="entry name" value="NAD(P)-binding Rossmann-fold domains"/>
    <property type="match status" value="1"/>
</dbReference>
<evidence type="ECO:0000256" key="1">
    <source>
        <dbReference type="ARBA" id="ARBA00002919"/>
    </source>
</evidence>
<dbReference type="STRING" id="371602.SAMN04487984_0036"/>
<dbReference type="AlphaFoldDB" id="A0A1W1Y1U5"/>
<dbReference type="OrthoDB" id="9800163at2"/>
<feature type="domain" description="Ketopantoate reductase N-terminal" evidence="12">
    <location>
        <begin position="3"/>
        <end position="149"/>
    </location>
</feature>
<dbReference type="GO" id="GO:0015940">
    <property type="term" value="P:pantothenate biosynthetic process"/>
    <property type="evidence" value="ECO:0007669"/>
    <property type="project" value="UniProtKB-UniPathway"/>
</dbReference>
<keyword evidence="7 11" id="KW-0521">NADP</keyword>